<name>A0A7C9PI21_9BURK</name>
<evidence type="ECO:0000313" key="2">
    <source>
        <dbReference type="EMBL" id="NDY92555.1"/>
    </source>
</evidence>
<dbReference type="SUPFAM" id="SSF53271">
    <property type="entry name" value="PRTase-like"/>
    <property type="match status" value="1"/>
</dbReference>
<dbReference type="CDD" id="cd06223">
    <property type="entry name" value="PRTases_typeI"/>
    <property type="match status" value="1"/>
</dbReference>
<gene>
    <name evidence="2" type="ORF">G3A44_15305</name>
</gene>
<evidence type="ECO:0000313" key="3">
    <source>
        <dbReference type="Proteomes" id="UP000484255"/>
    </source>
</evidence>
<dbReference type="Gene3D" id="3.40.50.2020">
    <property type="match status" value="1"/>
</dbReference>
<reference evidence="2 3" key="1">
    <citation type="submission" date="2020-02" db="EMBL/GenBank/DDBJ databases">
        <title>Ideonella bacterium strain TBM-1.</title>
        <authorList>
            <person name="Chen W.-M."/>
        </authorList>
    </citation>
    <scope>NUCLEOTIDE SEQUENCE [LARGE SCALE GENOMIC DNA]</scope>
    <source>
        <strain evidence="2 3">TBM-1</strain>
    </source>
</reference>
<comment type="caution">
    <text evidence="2">The sequence shown here is derived from an EMBL/GenBank/DDBJ whole genome shotgun (WGS) entry which is preliminary data.</text>
</comment>
<proteinExistence type="inferred from homology"/>
<evidence type="ECO:0000256" key="1">
    <source>
        <dbReference type="ARBA" id="ARBA00008007"/>
    </source>
</evidence>
<organism evidence="2 3">
    <name type="scientific">Ideonella livida</name>
    <dbReference type="NCBI Taxonomy" id="2707176"/>
    <lineage>
        <taxon>Bacteria</taxon>
        <taxon>Pseudomonadati</taxon>
        <taxon>Pseudomonadota</taxon>
        <taxon>Betaproteobacteria</taxon>
        <taxon>Burkholderiales</taxon>
        <taxon>Sphaerotilaceae</taxon>
        <taxon>Ideonella</taxon>
    </lineage>
</organism>
<dbReference type="InterPro" id="IPR000836">
    <property type="entry name" value="PRTase_dom"/>
</dbReference>
<dbReference type="PANTHER" id="PTHR47505">
    <property type="entry name" value="DNA UTILIZATION PROTEIN YHGH"/>
    <property type="match status" value="1"/>
</dbReference>
<dbReference type="AlphaFoldDB" id="A0A7C9PI21"/>
<accession>A0A7C9PI21</accession>
<keyword evidence="3" id="KW-1185">Reference proteome</keyword>
<dbReference type="Proteomes" id="UP000484255">
    <property type="component" value="Unassembled WGS sequence"/>
</dbReference>
<comment type="similarity">
    <text evidence="1">Belongs to the ComF/GntX family.</text>
</comment>
<dbReference type="InterPro" id="IPR029057">
    <property type="entry name" value="PRTase-like"/>
</dbReference>
<dbReference type="InterPro" id="IPR051910">
    <property type="entry name" value="ComF/GntX_DNA_util-trans"/>
</dbReference>
<dbReference type="EMBL" id="JAAGOH010000019">
    <property type="protein sequence ID" value="NDY92555.1"/>
    <property type="molecule type" value="Genomic_DNA"/>
</dbReference>
<dbReference type="PANTHER" id="PTHR47505:SF1">
    <property type="entry name" value="DNA UTILIZATION PROTEIN YHGH"/>
    <property type="match status" value="1"/>
</dbReference>
<protein>
    <submittedName>
        <fullName evidence="2">ComF family protein</fullName>
    </submittedName>
</protein>
<sequence length="235" mass="25578">MLPAVHRAWQALPARCPACGLWTRGHRCTLCLARFAAPQPRCLGCGMPRHVWCNACHDCPPASARATQVVVGADYGLPWDGLVSRLKFQQQPELAAWLAPLLAQALDRLPVARAPVDWVVPVPLAPRRLQVRGYNQAWEVARRLAGPLGLTARPDLLLRWRDTDAQTGQDGRQARLANLQGAFMPAPGCRDLLAGRQVALVDDVLTTGATLRAASQALREAGVAGVCWWVVTRTP</sequence>